<evidence type="ECO:0000313" key="3">
    <source>
        <dbReference type="Proteomes" id="UP000195139"/>
    </source>
</evidence>
<gene>
    <name evidence="1" type="ORF">A5880_000240</name>
    <name evidence="2" type="ORF">A5880_001334</name>
</gene>
<proteinExistence type="predicted"/>
<evidence type="ECO:0000313" key="2">
    <source>
        <dbReference type="EMBL" id="OTO10650.1"/>
    </source>
</evidence>
<comment type="caution">
    <text evidence="2">The sequence shown here is derived from an EMBL/GenBank/DDBJ whole genome shotgun (WGS) entry which is preliminary data.</text>
</comment>
<dbReference type="EMBL" id="NGLE01000001">
    <property type="protein sequence ID" value="OTO10650.1"/>
    <property type="molecule type" value="Genomic_DNA"/>
</dbReference>
<keyword evidence="3" id="KW-1185">Reference proteome</keyword>
<organism evidence="2">
    <name type="scientific">Candidatus Enterococcus mansonii</name>
    <dbReference type="NCBI Taxonomy" id="1834181"/>
    <lineage>
        <taxon>Bacteria</taxon>
        <taxon>Bacillati</taxon>
        <taxon>Bacillota</taxon>
        <taxon>Bacilli</taxon>
        <taxon>Lactobacillales</taxon>
        <taxon>Enterococcaceae</taxon>
        <taxon>Enterococcus</taxon>
    </lineage>
</organism>
<reference evidence="2" key="1">
    <citation type="submission" date="2017-05" db="EMBL/GenBank/DDBJ databases">
        <title>The Genome Sequence of Enterococcus sp. 4G2_DIV0659.</title>
        <authorList>
            <consortium name="The Broad Institute Genomics Platform"/>
            <consortium name="The Broad Institute Genomic Center for Infectious Diseases"/>
            <person name="Earl A."/>
            <person name="Manson A."/>
            <person name="Schwartman J."/>
            <person name="Gilmore M."/>
            <person name="Abouelleil A."/>
            <person name="Cao P."/>
            <person name="Chapman S."/>
            <person name="Cusick C."/>
            <person name="Shea T."/>
            <person name="Young S."/>
            <person name="Neafsey D."/>
            <person name="Nusbaum C."/>
            <person name="Birren B."/>
        </authorList>
    </citation>
    <scope>NUCLEOTIDE SEQUENCE [LARGE SCALE GENOMIC DNA]</scope>
    <source>
        <strain evidence="2">4G2_DIV0659</strain>
    </source>
</reference>
<protein>
    <submittedName>
        <fullName evidence="2">Uncharacterized protein</fullName>
    </submittedName>
</protein>
<accession>A0A242CL54</accession>
<reference evidence="1 3" key="2">
    <citation type="submission" date="2018-07" db="EMBL/GenBank/DDBJ databases">
        <title>The Genome Sequence of Enterococcus sp. DIV0659b.</title>
        <authorList>
            <consortium name="The Broad Institute Genomics Platform"/>
            <consortium name="The Broad Institute Genomic Center for Infectious Diseases"/>
            <person name="Earl A."/>
            <person name="Manson A."/>
            <person name="Schwartman J."/>
            <person name="Gilmore M."/>
            <person name="Abouelleil A."/>
            <person name="Cao P."/>
            <person name="Chapman S."/>
            <person name="Cusick C."/>
            <person name="Shea T."/>
            <person name="Young S."/>
            <person name="Neafsey D."/>
            <person name="Nusbaum C."/>
            <person name="Birren B."/>
        </authorList>
    </citation>
    <scope>NUCLEOTIDE SEQUENCE [LARGE SCALE GENOMIC DNA]</scope>
    <source>
        <strain evidence="1 3">4G2_DIV0659</strain>
    </source>
</reference>
<dbReference type="AlphaFoldDB" id="A0A242CL54"/>
<dbReference type="EMBL" id="NGLE02000001">
    <property type="protein sequence ID" value="MEI5992718.1"/>
    <property type="molecule type" value="Genomic_DNA"/>
</dbReference>
<sequence>MRVNEKKFIVRIRSYYSPVLTFTNDMHKYFSFLTQKKNASNSYGIWLTRSTIVSFHTSVNQSY</sequence>
<dbReference type="Proteomes" id="UP000195139">
    <property type="component" value="Unassembled WGS sequence"/>
</dbReference>
<name>A0A242CL54_9ENTE</name>
<evidence type="ECO:0000313" key="1">
    <source>
        <dbReference type="EMBL" id="MEI5992718.1"/>
    </source>
</evidence>